<feature type="domain" description="Glucose-methanol-choline oxidoreductase N-terminal" evidence="7">
    <location>
        <begin position="40"/>
        <end position="63"/>
    </location>
</feature>
<dbReference type="Gene3D" id="3.30.560.10">
    <property type="entry name" value="Glucose Oxidase, domain 3"/>
    <property type="match status" value="1"/>
</dbReference>
<dbReference type="InterPro" id="IPR036188">
    <property type="entry name" value="FAD/NAD-bd_sf"/>
</dbReference>
<evidence type="ECO:0000256" key="4">
    <source>
        <dbReference type="ARBA" id="ARBA00022827"/>
    </source>
</evidence>
<feature type="binding site" evidence="5">
    <location>
        <position position="42"/>
    </location>
    <ligand>
        <name>FAD</name>
        <dbReference type="ChEBI" id="CHEBI:57692"/>
    </ligand>
</feature>
<dbReference type="InterPro" id="IPR007867">
    <property type="entry name" value="GMC_OxRtase_C"/>
</dbReference>
<dbReference type="EMBL" id="PVTY01000010">
    <property type="protein sequence ID" value="PRZ14955.1"/>
    <property type="molecule type" value="Genomic_DNA"/>
</dbReference>
<dbReference type="Pfam" id="PF05199">
    <property type="entry name" value="GMC_oxred_C"/>
    <property type="match status" value="1"/>
</dbReference>
<name>A0A2T0YIK7_9MICC</name>
<comment type="caution">
    <text evidence="9">The sequence shown here is derived from an EMBL/GenBank/DDBJ whole genome shotgun (WGS) entry which is preliminary data.</text>
</comment>
<comment type="cofactor">
    <cofactor evidence="1 5">
        <name>FAD</name>
        <dbReference type="ChEBI" id="CHEBI:57692"/>
    </cofactor>
</comment>
<sequence>MPAVQQAREWTSLLGGELDWNETYSPSERVDGRSIPIPRGRVVGGSSSINAMLWYRGHPDDYDAWEAAGATGWNHAAMLPFFKRSEDWMRGENEHRGVGGPMRIEVSPAPHPVAESLLTGAQEVGLPFIDDANAQSNEGACLANFNAVNVTSKPGAVTRLERWSAARGYLRPAARWSNLKVMTGTTVRQLILEAGVCVGVRCRTGGEDRELRASQGIVLASGALGTPRLLMLSGLGPPQQLREAGIVPKVDLPGVGANFQDHPLLRGMNFRMRQPLGPVRDNGGGAMLNWRSSQADHRPDLHVFVVQGVHAGPEVVRRYGIDPSDESICAISPGLMRSRSIGKIKLLSADGKMDIQPNYLEAPEDLSALVEGIDMVLDLAQTRSYRRILDGPLSPGGKLSRREAEQFIRMSCDTFFHCCGSAAMGTDDRAVVTPDLQVRGVENLWVADASVIPVIPTSNIQAPVIAVAERAAELIRGRLGNTADRPSLGSSL</sequence>
<dbReference type="Proteomes" id="UP000238217">
    <property type="component" value="Unassembled WGS sequence"/>
</dbReference>
<dbReference type="SUPFAM" id="SSF51905">
    <property type="entry name" value="FAD/NAD(P)-binding domain"/>
    <property type="match status" value="1"/>
</dbReference>
<evidence type="ECO:0000259" key="7">
    <source>
        <dbReference type="PROSITE" id="PS00623"/>
    </source>
</evidence>
<evidence type="ECO:0000313" key="9">
    <source>
        <dbReference type="EMBL" id="PRZ14955.1"/>
    </source>
</evidence>
<keyword evidence="10" id="KW-1185">Reference proteome</keyword>
<dbReference type="PIRSF" id="PIRSF000137">
    <property type="entry name" value="Alcohol_oxidase"/>
    <property type="match status" value="1"/>
</dbReference>
<evidence type="ECO:0000259" key="8">
    <source>
        <dbReference type="PROSITE" id="PS00624"/>
    </source>
</evidence>
<protein>
    <submittedName>
        <fullName evidence="9">Choline dehydrogenase</fullName>
    </submittedName>
</protein>
<evidence type="ECO:0000256" key="6">
    <source>
        <dbReference type="RuleBase" id="RU003968"/>
    </source>
</evidence>
<dbReference type="PROSITE" id="PS00624">
    <property type="entry name" value="GMC_OXRED_2"/>
    <property type="match status" value="1"/>
</dbReference>
<dbReference type="GO" id="GO:0050660">
    <property type="term" value="F:flavin adenine dinucleotide binding"/>
    <property type="evidence" value="ECO:0007669"/>
    <property type="project" value="InterPro"/>
</dbReference>
<dbReference type="GO" id="GO:0016614">
    <property type="term" value="F:oxidoreductase activity, acting on CH-OH group of donors"/>
    <property type="evidence" value="ECO:0007669"/>
    <property type="project" value="InterPro"/>
</dbReference>
<dbReference type="SUPFAM" id="SSF54373">
    <property type="entry name" value="FAD-linked reductases, C-terminal domain"/>
    <property type="match status" value="1"/>
</dbReference>
<dbReference type="Gene3D" id="3.50.50.60">
    <property type="entry name" value="FAD/NAD(P)-binding domain"/>
    <property type="match status" value="1"/>
</dbReference>
<accession>A0A2T0YIK7</accession>
<evidence type="ECO:0000256" key="2">
    <source>
        <dbReference type="ARBA" id="ARBA00010790"/>
    </source>
</evidence>
<evidence type="ECO:0000256" key="1">
    <source>
        <dbReference type="ARBA" id="ARBA00001974"/>
    </source>
</evidence>
<dbReference type="AlphaFoldDB" id="A0A2T0YIK7"/>
<feature type="domain" description="Glucose-methanol-choline oxidoreductase N-terminal" evidence="8">
    <location>
        <begin position="222"/>
        <end position="236"/>
    </location>
</feature>
<keyword evidence="4 5" id="KW-0274">FAD</keyword>
<dbReference type="InterPro" id="IPR000172">
    <property type="entry name" value="GMC_OxRdtase_N"/>
</dbReference>
<evidence type="ECO:0000256" key="3">
    <source>
        <dbReference type="ARBA" id="ARBA00022630"/>
    </source>
</evidence>
<gene>
    <name evidence="9" type="ORF">BCL67_11054</name>
</gene>
<keyword evidence="3 6" id="KW-0285">Flavoprotein</keyword>
<organism evidence="9 10">
    <name type="scientific">Nesterenkonia sandarakina</name>
    <dbReference type="NCBI Taxonomy" id="272918"/>
    <lineage>
        <taxon>Bacteria</taxon>
        <taxon>Bacillati</taxon>
        <taxon>Actinomycetota</taxon>
        <taxon>Actinomycetes</taxon>
        <taxon>Micrococcales</taxon>
        <taxon>Micrococcaceae</taxon>
        <taxon>Nesterenkonia</taxon>
    </lineage>
</organism>
<dbReference type="InterPro" id="IPR012132">
    <property type="entry name" value="GMC_OxRdtase"/>
</dbReference>
<dbReference type="PANTHER" id="PTHR11552:SF147">
    <property type="entry name" value="CHOLINE DEHYDROGENASE, MITOCHONDRIAL"/>
    <property type="match status" value="1"/>
</dbReference>
<dbReference type="PROSITE" id="PS00623">
    <property type="entry name" value="GMC_OXRED_1"/>
    <property type="match status" value="1"/>
</dbReference>
<comment type="similarity">
    <text evidence="2 6">Belongs to the GMC oxidoreductase family.</text>
</comment>
<dbReference type="Pfam" id="PF00732">
    <property type="entry name" value="GMC_oxred_N"/>
    <property type="match status" value="1"/>
</dbReference>
<evidence type="ECO:0000313" key="10">
    <source>
        <dbReference type="Proteomes" id="UP000238217"/>
    </source>
</evidence>
<feature type="binding site" evidence="5">
    <location>
        <position position="187"/>
    </location>
    <ligand>
        <name>FAD</name>
        <dbReference type="ChEBI" id="CHEBI:57692"/>
    </ligand>
</feature>
<evidence type="ECO:0000256" key="5">
    <source>
        <dbReference type="PIRSR" id="PIRSR000137-2"/>
    </source>
</evidence>
<dbReference type="PANTHER" id="PTHR11552">
    <property type="entry name" value="GLUCOSE-METHANOL-CHOLINE GMC OXIDOREDUCTASE"/>
    <property type="match status" value="1"/>
</dbReference>
<reference evidence="9 10" key="1">
    <citation type="submission" date="2018-03" db="EMBL/GenBank/DDBJ databases">
        <title>Comparative analysis of microorganisms from saline springs in Andes Mountain Range, Colombia.</title>
        <authorList>
            <person name="Rubin E."/>
        </authorList>
    </citation>
    <scope>NUCLEOTIDE SEQUENCE [LARGE SCALE GENOMIC DNA]</scope>
    <source>
        <strain evidence="9 10">CG 35</strain>
    </source>
</reference>
<proteinExistence type="inferred from homology"/>